<feature type="compositionally biased region" description="Pro residues" evidence="1">
    <location>
        <begin position="60"/>
        <end position="73"/>
    </location>
</feature>
<keyword evidence="3" id="KW-1185">Reference proteome</keyword>
<feature type="compositionally biased region" description="Gly residues" evidence="1">
    <location>
        <begin position="89"/>
        <end position="98"/>
    </location>
</feature>
<sequence>MGTGEINAIIEKADDARRFFVARSNHYVCGPVIKEPNVGSVLLEMADEEEVKATSDWGKTPPPEGEPAPPPWMPIQGEGESHLVSGSNGILGNGGAEGAGAAASASAAAGGEEEAGEEGYGCSLLWRILSEKFPHYINQGLEDTQVQVPNGKFPTIGFKKENPNESRSNYRRAEQGIRIRGS</sequence>
<dbReference type="Proteomes" id="UP000002630">
    <property type="component" value="Linkage Group LG27"/>
</dbReference>
<protein>
    <submittedName>
        <fullName evidence="2">Uncharacterized protein</fullName>
    </submittedName>
</protein>
<dbReference type="AlphaFoldDB" id="D8LHL1"/>
<evidence type="ECO:0000313" key="2">
    <source>
        <dbReference type="EMBL" id="CBN79293.1"/>
    </source>
</evidence>
<accession>D8LHL1</accession>
<feature type="region of interest" description="Disordered" evidence="1">
    <location>
        <begin position="154"/>
        <end position="182"/>
    </location>
</feature>
<reference evidence="2 3" key="1">
    <citation type="journal article" date="2010" name="Nature">
        <title>The Ectocarpus genome and the independent evolution of multicellularity in brown algae.</title>
        <authorList>
            <person name="Cock J.M."/>
            <person name="Sterck L."/>
            <person name="Rouze P."/>
            <person name="Scornet D."/>
            <person name="Allen A.E."/>
            <person name="Amoutzias G."/>
            <person name="Anthouard V."/>
            <person name="Artiguenave F."/>
            <person name="Aury J.M."/>
            <person name="Badger J.H."/>
            <person name="Beszteri B."/>
            <person name="Billiau K."/>
            <person name="Bonnet E."/>
            <person name="Bothwell J.H."/>
            <person name="Bowler C."/>
            <person name="Boyen C."/>
            <person name="Brownlee C."/>
            <person name="Carrano C.J."/>
            <person name="Charrier B."/>
            <person name="Cho G.Y."/>
            <person name="Coelho S.M."/>
            <person name="Collen J."/>
            <person name="Corre E."/>
            <person name="Da Silva C."/>
            <person name="Delage L."/>
            <person name="Delaroque N."/>
            <person name="Dittami S.M."/>
            <person name="Doulbeau S."/>
            <person name="Elias M."/>
            <person name="Farnham G."/>
            <person name="Gachon C.M."/>
            <person name="Gschloessl B."/>
            <person name="Heesch S."/>
            <person name="Jabbari K."/>
            <person name="Jubin C."/>
            <person name="Kawai H."/>
            <person name="Kimura K."/>
            <person name="Kloareg B."/>
            <person name="Kupper F.C."/>
            <person name="Lang D."/>
            <person name="Le Bail A."/>
            <person name="Leblanc C."/>
            <person name="Lerouge P."/>
            <person name="Lohr M."/>
            <person name="Lopez P.J."/>
            <person name="Martens C."/>
            <person name="Maumus F."/>
            <person name="Michel G."/>
            <person name="Miranda-Saavedra D."/>
            <person name="Morales J."/>
            <person name="Moreau H."/>
            <person name="Motomura T."/>
            <person name="Nagasato C."/>
            <person name="Napoli C.A."/>
            <person name="Nelson D.R."/>
            <person name="Nyvall-Collen P."/>
            <person name="Peters A.F."/>
            <person name="Pommier C."/>
            <person name="Potin P."/>
            <person name="Poulain J."/>
            <person name="Quesneville H."/>
            <person name="Read B."/>
            <person name="Rensing S.A."/>
            <person name="Ritter A."/>
            <person name="Rousvoal S."/>
            <person name="Samanta M."/>
            <person name="Samson G."/>
            <person name="Schroeder D.C."/>
            <person name="Segurens B."/>
            <person name="Strittmatter M."/>
            <person name="Tonon T."/>
            <person name="Tregear J.W."/>
            <person name="Valentin K."/>
            <person name="von Dassow P."/>
            <person name="Yamagishi T."/>
            <person name="Van de Peer Y."/>
            <person name="Wincker P."/>
        </authorList>
    </citation>
    <scope>NUCLEOTIDE SEQUENCE [LARGE SCALE GENOMIC DNA]</scope>
    <source>
        <strain evidence="3">Ec32 / CCAP1310/4</strain>
    </source>
</reference>
<gene>
    <name evidence="2" type="ORF">Esi_0197_0001</name>
</gene>
<evidence type="ECO:0000313" key="3">
    <source>
        <dbReference type="Proteomes" id="UP000002630"/>
    </source>
</evidence>
<feature type="compositionally biased region" description="Basic and acidic residues" evidence="1">
    <location>
        <begin position="171"/>
        <end position="182"/>
    </location>
</feature>
<organism evidence="2 3">
    <name type="scientific">Ectocarpus siliculosus</name>
    <name type="common">Brown alga</name>
    <name type="synonym">Conferva siliculosa</name>
    <dbReference type="NCBI Taxonomy" id="2880"/>
    <lineage>
        <taxon>Eukaryota</taxon>
        <taxon>Sar</taxon>
        <taxon>Stramenopiles</taxon>
        <taxon>Ochrophyta</taxon>
        <taxon>PX clade</taxon>
        <taxon>Phaeophyceae</taxon>
        <taxon>Ectocarpales</taxon>
        <taxon>Ectocarpaceae</taxon>
        <taxon>Ectocarpus</taxon>
    </lineage>
</organism>
<dbReference type="EMBL" id="FN648372">
    <property type="protein sequence ID" value="CBN79293.1"/>
    <property type="molecule type" value="Genomic_DNA"/>
</dbReference>
<dbReference type="EMBL" id="FN649752">
    <property type="protein sequence ID" value="CBN79293.1"/>
    <property type="molecule type" value="Genomic_DNA"/>
</dbReference>
<dbReference type="InParanoid" id="D8LHL1"/>
<feature type="region of interest" description="Disordered" evidence="1">
    <location>
        <begin position="50"/>
        <end position="100"/>
    </location>
</feature>
<proteinExistence type="predicted"/>
<name>D8LHL1_ECTSI</name>
<evidence type="ECO:0000256" key="1">
    <source>
        <dbReference type="SAM" id="MobiDB-lite"/>
    </source>
</evidence>